<gene>
    <name evidence="1" type="ORF">ACFQWB_05410</name>
</gene>
<keyword evidence="2" id="KW-1185">Reference proteome</keyword>
<proteinExistence type="predicted"/>
<dbReference type="RefSeq" id="WP_138790503.1">
    <property type="nucleotide sequence ID" value="NZ_JBHTGQ010000012.1"/>
</dbReference>
<accession>A0ABW2UZR4</accession>
<comment type="caution">
    <text evidence="1">The sequence shown here is derived from an EMBL/GenBank/DDBJ whole genome shotgun (WGS) entry which is preliminary data.</text>
</comment>
<sequence length="150" mass="17788">MRLRLEYRLADEDRQYPLLYIYEVIDKDEIGLRFACDYYVKDGAVYEAVHRGVEPGRAIVYVRRADDEQASVYPMPVRRSDRTIVVEFREYRESSTLYPLIETFEFGDDDDCLLYLQSDSLYVNGRHWRKTSTEIDEDRGAYVIYAEPQA</sequence>
<organism evidence="1 2">
    <name type="scientific">Paenibacillus thermoaerophilus</name>
    <dbReference type="NCBI Taxonomy" id="1215385"/>
    <lineage>
        <taxon>Bacteria</taxon>
        <taxon>Bacillati</taxon>
        <taxon>Bacillota</taxon>
        <taxon>Bacilli</taxon>
        <taxon>Bacillales</taxon>
        <taxon>Paenibacillaceae</taxon>
        <taxon>Paenibacillus</taxon>
    </lineage>
</organism>
<reference evidence="2" key="1">
    <citation type="journal article" date="2019" name="Int. J. Syst. Evol. Microbiol.">
        <title>The Global Catalogue of Microorganisms (GCM) 10K type strain sequencing project: providing services to taxonomists for standard genome sequencing and annotation.</title>
        <authorList>
            <consortium name="The Broad Institute Genomics Platform"/>
            <consortium name="The Broad Institute Genome Sequencing Center for Infectious Disease"/>
            <person name="Wu L."/>
            <person name="Ma J."/>
        </authorList>
    </citation>
    <scope>NUCLEOTIDE SEQUENCE [LARGE SCALE GENOMIC DNA]</scope>
    <source>
        <strain evidence="2">JCM 18657</strain>
    </source>
</reference>
<protein>
    <submittedName>
        <fullName evidence="1">Uncharacterized protein</fullName>
    </submittedName>
</protein>
<dbReference type="Proteomes" id="UP001596528">
    <property type="component" value="Unassembled WGS sequence"/>
</dbReference>
<dbReference type="EMBL" id="JBHTGQ010000012">
    <property type="protein sequence ID" value="MFC7749382.1"/>
    <property type="molecule type" value="Genomic_DNA"/>
</dbReference>
<evidence type="ECO:0000313" key="1">
    <source>
        <dbReference type="EMBL" id="MFC7749382.1"/>
    </source>
</evidence>
<name>A0ABW2UZR4_9BACL</name>
<evidence type="ECO:0000313" key="2">
    <source>
        <dbReference type="Proteomes" id="UP001596528"/>
    </source>
</evidence>